<keyword evidence="6" id="KW-0227">DNA damage</keyword>
<feature type="domain" description="HTH araC/xylS-type" evidence="11">
    <location>
        <begin position="12"/>
        <end position="108"/>
    </location>
</feature>
<dbReference type="Proteomes" id="UP000297641">
    <property type="component" value="Unassembled WGS sequence"/>
</dbReference>
<sequence>MDFQKKNYQLIQNSIEYMIQNYESQPSLDVLAGLVGLSPSHFQKMFLTFVGVSPKQFLSSITVTHAKRLIKNSSLLDVTYQVGLSGSGRLHDLFIKMEGMTPGIFKSAGVGLKLYYEFFPTILGDMIVVSSDIGIQNLQFLEGDGSQNQNEILKQIQSNFPNAIWKEENRNLHTPVKHFLQTLTFPKDPIHLSVLGTPFQLKVWQSLLSIPSGGVSTYGAIAESIGQTNAQRAVGTAIGKNPIAVLIPCHRVIQSSGLFGGYRWNPKRKQTLIAWENAIHSPKDLNQS</sequence>
<dbReference type="Proteomes" id="UP000297617">
    <property type="component" value="Unassembled WGS sequence"/>
</dbReference>
<evidence type="ECO:0000256" key="8">
    <source>
        <dbReference type="ARBA" id="ARBA00023163"/>
    </source>
</evidence>
<dbReference type="EC" id="2.1.1.63" evidence="3"/>
<dbReference type="PROSITE" id="PS00374">
    <property type="entry name" value="MGMT"/>
    <property type="match status" value="1"/>
</dbReference>
<evidence type="ECO:0000256" key="10">
    <source>
        <dbReference type="ARBA" id="ARBA00049348"/>
    </source>
</evidence>
<evidence type="ECO:0000256" key="6">
    <source>
        <dbReference type="ARBA" id="ARBA00022763"/>
    </source>
</evidence>
<dbReference type="GO" id="GO:0003700">
    <property type="term" value="F:DNA-binding transcription factor activity"/>
    <property type="evidence" value="ECO:0007669"/>
    <property type="project" value="InterPro"/>
</dbReference>
<protein>
    <recommendedName>
        <fullName evidence="3">methylated-DNA--[protein]-cysteine S-methyltransferase</fullName>
        <ecNumber evidence="3">2.1.1.63</ecNumber>
    </recommendedName>
</protein>
<dbReference type="NCBIfam" id="TIGR00589">
    <property type="entry name" value="ogt"/>
    <property type="match status" value="1"/>
</dbReference>
<reference evidence="14 15" key="2">
    <citation type="journal article" date="2019" name="PLoS Negl. Trop. Dis.">
        <title>Revisiting the worldwide diversity of Leptospira species in the environment.</title>
        <authorList>
            <person name="Vincent A.T."/>
            <person name="Schiettekatte O."/>
            <person name="Bourhy P."/>
            <person name="Veyrier F.J."/>
            <person name="Picardeau M."/>
        </authorList>
    </citation>
    <scope>NUCLEOTIDE SEQUENCE [LARGE SCALE GENOMIC DNA]</scope>
    <source>
        <strain evidence="13 15">201800273</strain>
        <strain evidence="14">201800295</strain>
    </source>
</reference>
<dbReference type="PROSITE" id="PS01124">
    <property type="entry name" value="HTH_ARAC_FAMILY_2"/>
    <property type="match status" value="1"/>
</dbReference>
<evidence type="ECO:0000256" key="1">
    <source>
        <dbReference type="ARBA" id="ARBA00001286"/>
    </source>
</evidence>
<dbReference type="Gene3D" id="1.10.10.10">
    <property type="entry name" value="Winged helix-like DNA-binding domain superfamily/Winged helix DNA-binding domain"/>
    <property type="match status" value="1"/>
</dbReference>
<organism evidence="13 15">
    <name type="scientific">Leptospira bouyouniensis</name>
    <dbReference type="NCBI Taxonomy" id="2484911"/>
    <lineage>
        <taxon>Bacteria</taxon>
        <taxon>Pseudomonadati</taxon>
        <taxon>Spirochaetota</taxon>
        <taxon>Spirochaetia</taxon>
        <taxon>Leptospirales</taxon>
        <taxon>Leptospiraceae</taxon>
        <taxon>Leptospira</taxon>
    </lineage>
</organism>
<evidence type="ECO:0000256" key="5">
    <source>
        <dbReference type="ARBA" id="ARBA00022679"/>
    </source>
</evidence>
<keyword evidence="4 13" id="KW-0489">Methyltransferase</keyword>
<evidence type="ECO:0000313" key="13">
    <source>
        <dbReference type="EMBL" id="TGL09431.1"/>
    </source>
</evidence>
<dbReference type="FunFam" id="1.10.10.10:FF:000214">
    <property type="entry name" value="Methylated-DNA--protein-cysteine methyltransferase"/>
    <property type="match status" value="1"/>
</dbReference>
<dbReference type="CDD" id="cd06445">
    <property type="entry name" value="ATase"/>
    <property type="match status" value="1"/>
</dbReference>
<dbReference type="InterPro" id="IPR009057">
    <property type="entry name" value="Homeodomain-like_sf"/>
</dbReference>
<dbReference type="InterPro" id="IPR014048">
    <property type="entry name" value="MethylDNA_cys_MeTrfase_DNA-bd"/>
</dbReference>
<gene>
    <name evidence="12" type="ORF">EHQ10_08180</name>
    <name evidence="13" type="ORF">EHQ43_00725</name>
</gene>
<evidence type="ECO:0000313" key="15">
    <source>
        <dbReference type="Proteomes" id="UP000297641"/>
    </source>
</evidence>
<dbReference type="InterPro" id="IPR036631">
    <property type="entry name" value="MGMT_N_sf"/>
</dbReference>
<keyword evidence="9" id="KW-0234">DNA repair</keyword>
<dbReference type="SUPFAM" id="SSF53155">
    <property type="entry name" value="Methylated DNA-protein cysteine methyltransferase domain"/>
    <property type="match status" value="1"/>
</dbReference>
<keyword evidence="7" id="KW-0805">Transcription regulation</keyword>
<dbReference type="GO" id="GO:0043565">
    <property type="term" value="F:sequence-specific DNA binding"/>
    <property type="evidence" value="ECO:0007669"/>
    <property type="project" value="InterPro"/>
</dbReference>
<proteinExistence type="inferred from homology"/>
<dbReference type="Pfam" id="PF01035">
    <property type="entry name" value="DNA_binding_1"/>
    <property type="match status" value="1"/>
</dbReference>
<dbReference type="InterPro" id="IPR036388">
    <property type="entry name" value="WH-like_DNA-bd_sf"/>
</dbReference>
<evidence type="ECO:0000256" key="3">
    <source>
        <dbReference type="ARBA" id="ARBA00011918"/>
    </source>
</evidence>
<dbReference type="Gene3D" id="3.30.160.70">
    <property type="entry name" value="Methylated DNA-protein cysteine methyltransferase domain"/>
    <property type="match status" value="1"/>
</dbReference>
<keyword evidence="5 13" id="KW-0808">Transferase</keyword>
<dbReference type="GO" id="GO:0006281">
    <property type="term" value="P:DNA repair"/>
    <property type="evidence" value="ECO:0007669"/>
    <property type="project" value="UniProtKB-KW"/>
</dbReference>
<dbReference type="InterPro" id="IPR001497">
    <property type="entry name" value="MethylDNA_cys_MeTrfase_AS"/>
</dbReference>
<dbReference type="SMART" id="SM00342">
    <property type="entry name" value="HTH_ARAC"/>
    <property type="match status" value="1"/>
</dbReference>
<dbReference type="PANTHER" id="PTHR10815:SF13">
    <property type="entry name" value="METHYLATED-DNA--PROTEIN-CYSTEINE METHYLTRANSFERASE"/>
    <property type="match status" value="1"/>
</dbReference>
<comment type="caution">
    <text evidence="13">The sequence shown here is derived from an EMBL/GenBank/DDBJ whole genome shotgun (WGS) entry which is preliminary data.</text>
</comment>
<dbReference type="SUPFAM" id="SSF46689">
    <property type="entry name" value="Homeodomain-like"/>
    <property type="match status" value="1"/>
</dbReference>
<dbReference type="InterPro" id="IPR036217">
    <property type="entry name" value="MethylDNA_cys_MeTrfase_DNAb"/>
</dbReference>
<reference evidence="12" key="1">
    <citation type="submission" date="2018-10" db="EMBL/GenBank/DDBJ databases">
        <authorList>
            <person name="Vincent A.T."/>
            <person name="Schiettekatte O."/>
            <person name="Bourhy P."/>
            <person name="Veyrier F.J."/>
            <person name="Picardeau M."/>
        </authorList>
    </citation>
    <scope>NUCLEOTIDE SEQUENCE</scope>
    <source>
        <strain evidence="12">201800295</strain>
    </source>
</reference>
<comment type="catalytic activity">
    <reaction evidence="10">
        <text>a 6-O-methyl-2'-deoxyguanosine in DNA + L-cysteinyl-[protein] = S-methyl-L-cysteinyl-[protein] + a 2'-deoxyguanosine in DNA</text>
        <dbReference type="Rhea" id="RHEA:24000"/>
        <dbReference type="Rhea" id="RHEA-COMP:10131"/>
        <dbReference type="Rhea" id="RHEA-COMP:10132"/>
        <dbReference type="Rhea" id="RHEA-COMP:11367"/>
        <dbReference type="Rhea" id="RHEA-COMP:11368"/>
        <dbReference type="ChEBI" id="CHEBI:29950"/>
        <dbReference type="ChEBI" id="CHEBI:82612"/>
        <dbReference type="ChEBI" id="CHEBI:85445"/>
        <dbReference type="ChEBI" id="CHEBI:85448"/>
        <dbReference type="EC" id="2.1.1.63"/>
    </reaction>
</comment>
<dbReference type="GO" id="GO:0003908">
    <property type="term" value="F:methylated-DNA-[protein]-cysteine S-methyltransferase activity"/>
    <property type="evidence" value="ECO:0007669"/>
    <property type="project" value="UniProtKB-EC"/>
</dbReference>
<dbReference type="Gene3D" id="1.10.10.60">
    <property type="entry name" value="Homeodomain-like"/>
    <property type="match status" value="1"/>
</dbReference>
<dbReference type="Pfam" id="PF12833">
    <property type="entry name" value="HTH_18"/>
    <property type="match status" value="1"/>
</dbReference>
<keyword evidence="14" id="KW-1185">Reference proteome</keyword>
<evidence type="ECO:0000259" key="11">
    <source>
        <dbReference type="PROSITE" id="PS01124"/>
    </source>
</evidence>
<dbReference type="GO" id="GO:0032259">
    <property type="term" value="P:methylation"/>
    <property type="evidence" value="ECO:0007669"/>
    <property type="project" value="UniProtKB-KW"/>
</dbReference>
<evidence type="ECO:0000256" key="2">
    <source>
        <dbReference type="ARBA" id="ARBA00008711"/>
    </source>
</evidence>
<dbReference type="EMBL" id="RQFD01000010">
    <property type="protein sequence ID" value="TGK49817.1"/>
    <property type="molecule type" value="Genomic_DNA"/>
</dbReference>
<dbReference type="SUPFAM" id="SSF46767">
    <property type="entry name" value="Methylated DNA-protein cysteine methyltransferase, C-terminal domain"/>
    <property type="match status" value="1"/>
</dbReference>
<evidence type="ECO:0000313" key="12">
    <source>
        <dbReference type="EMBL" id="TGK49817.1"/>
    </source>
</evidence>
<comment type="similarity">
    <text evidence="2">Belongs to the MGMT family.</text>
</comment>
<comment type="catalytic activity">
    <reaction evidence="1">
        <text>a 4-O-methyl-thymidine in DNA + L-cysteinyl-[protein] = a thymidine in DNA + S-methyl-L-cysteinyl-[protein]</text>
        <dbReference type="Rhea" id="RHEA:53428"/>
        <dbReference type="Rhea" id="RHEA-COMP:10131"/>
        <dbReference type="Rhea" id="RHEA-COMP:10132"/>
        <dbReference type="Rhea" id="RHEA-COMP:13555"/>
        <dbReference type="Rhea" id="RHEA-COMP:13556"/>
        <dbReference type="ChEBI" id="CHEBI:29950"/>
        <dbReference type="ChEBI" id="CHEBI:82612"/>
        <dbReference type="ChEBI" id="CHEBI:137386"/>
        <dbReference type="ChEBI" id="CHEBI:137387"/>
        <dbReference type="EC" id="2.1.1.63"/>
    </reaction>
</comment>
<name>A0A7I0HX16_9LEPT</name>
<dbReference type="EMBL" id="RQFT01000001">
    <property type="protein sequence ID" value="TGL09431.1"/>
    <property type="molecule type" value="Genomic_DNA"/>
</dbReference>
<evidence type="ECO:0000313" key="14">
    <source>
        <dbReference type="Proteomes" id="UP000297617"/>
    </source>
</evidence>
<keyword evidence="8" id="KW-0804">Transcription</keyword>
<evidence type="ECO:0000256" key="4">
    <source>
        <dbReference type="ARBA" id="ARBA00022603"/>
    </source>
</evidence>
<accession>A0A7I0HX16</accession>
<dbReference type="PANTHER" id="PTHR10815">
    <property type="entry name" value="METHYLATED-DNA--PROTEIN-CYSTEINE METHYLTRANSFERASE"/>
    <property type="match status" value="1"/>
</dbReference>
<dbReference type="AlphaFoldDB" id="A0A7I0HX16"/>
<evidence type="ECO:0000256" key="9">
    <source>
        <dbReference type="ARBA" id="ARBA00023204"/>
    </source>
</evidence>
<evidence type="ECO:0000256" key="7">
    <source>
        <dbReference type="ARBA" id="ARBA00023015"/>
    </source>
</evidence>
<dbReference type="InterPro" id="IPR018060">
    <property type="entry name" value="HTH_AraC"/>
</dbReference>